<keyword evidence="4" id="KW-1185">Reference proteome</keyword>
<protein>
    <submittedName>
        <fullName evidence="3">Uncharacterized protein</fullName>
    </submittedName>
</protein>
<comment type="caution">
    <text evidence="3">The sequence shown here is derived from an EMBL/GenBank/DDBJ whole genome shotgun (WGS) entry which is preliminary data.</text>
</comment>
<feature type="transmembrane region" description="Helical" evidence="2">
    <location>
        <begin position="45"/>
        <end position="65"/>
    </location>
</feature>
<evidence type="ECO:0000256" key="2">
    <source>
        <dbReference type="SAM" id="Phobius"/>
    </source>
</evidence>
<dbReference type="AlphaFoldDB" id="A0ABD2BLJ0"/>
<reference evidence="3 4" key="1">
    <citation type="journal article" date="2024" name="Ann. Entomol. Soc. Am.">
        <title>Genomic analyses of the southern and eastern yellowjacket wasps (Hymenoptera: Vespidae) reveal evolutionary signatures of social life.</title>
        <authorList>
            <person name="Catto M.A."/>
            <person name="Caine P.B."/>
            <person name="Orr S.E."/>
            <person name="Hunt B.G."/>
            <person name="Goodisman M.A.D."/>
        </authorList>
    </citation>
    <scope>NUCLEOTIDE SEQUENCE [LARGE SCALE GENOMIC DNA]</scope>
    <source>
        <strain evidence="3">232</strain>
        <tissue evidence="3">Head and thorax</tissue>
    </source>
</reference>
<proteinExistence type="predicted"/>
<sequence>MGSREKNADQHRKSAGSVSEFKLGDQFKPTNVKRSKIKKRRRSRIVFKLAAAAAAVAAAVAAAHLDVV</sequence>
<name>A0ABD2BLJ0_VESMC</name>
<accession>A0ABD2BLJ0</accession>
<dbReference type="Proteomes" id="UP001607303">
    <property type="component" value="Unassembled WGS sequence"/>
</dbReference>
<gene>
    <name evidence="3" type="ORF">V1477_014060</name>
</gene>
<evidence type="ECO:0000313" key="3">
    <source>
        <dbReference type="EMBL" id="KAL2733626.1"/>
    </source>
</evidence>
<keyword evidence="2" id="KW-1133">Transmembrane helix</keyword>
<feature type="compositionally biased region" description="Basic and acidic residues" evidence="1">
    <location>
        <begin position="1"/>
        <end position="12"/>
    </location>
</feature>
<keyword evidence="2" id="KW-0812">Transmembrane</keyword>
<dbReference type="EMBL" id="JAYRBN010000073">
    <property type="protein sequence ID" value="KAL2733626.1"/>
    <property type="molecule type" value="Genomic_DNA"/>
</dbReference>
<feature type="region of interest" description="Disordered" evidence="1">
    <location>
        <begin position="1"/>
        <end position="22"/>
    </location>
</feature>
<organism evidence="3 4">
    <name type="scientific">Vespula maculifrons</name>
    <name type="common">Eastern yellow jacket</name>
    <name type="synonym">Wasp</name>
    <dbReference type="NCBI Taxonomy" id="7453"/>
    <lineage>
        <taxon>Eukaryota</taxon>
        <taxon>Metazoa</taxon>
        <taxon>Ecdysozoa</taxon>
        <taxon>Arthropoda</taxon>
        <taxon>Hexapoda</taxon>
        <taxon>Insecta</taxon>
        <taxon>Pterygota</taxon>
        <taxon>Neoptera</taxon>
        <taxon>Endopterygota</taxon>
        <taxon>Hymenoptera</taxon>
        <taxon>Apocrita</taxon>
        <taxon>Aculeata</taxon>
        <taxon>Vespoidea</taxon>
        <taxon>Vespidae</taxon>
        <taxon>Vespinae</taxon>
        <taxon>Vespula</taxon>
    </lineage>
</organism>
<evidence type="ECO:0000256" key="1">
    <source>
        <dbReference type="SAM" id="MobiDB-lite"/>
    </source>
</evidence>
<evidence type="ECO:0000313" key="4">
    <source>
        <dbReference type="Proteomes" id="UP001607303"/>
    </source>
</evidence>
<keyword evidence="2" id="KW-0472">Membrane</keyword>